<dbReference type="EMBL" id="DROD01000363">
    <property type="protein sequence ID" value="HHJ52583.1"/>
    <property type="molecule type" value="Genomic_DNA"/>
</dbReference>
<dbReference type="Proteomes" id="UP000886124">
    <property type="component" value="Unassembled WGS sequence"/>
</dbReference>
<sequence length="262" mass="29983">MMVKNNIGIFYLSLLLVSLFWANHPAQAQKLEQSIQSLENDFKSFKYDQVLTKGRFLLGDPYASHQDSLRIFQLMLSSAYALNDTTQARQIIEEILHTDQSFKLDPKNTSPKIIEFFEVVKQQYMQKPSQESKPIVRTIVQPVKTSYLFASLIFPGAGHLLAGEKKKGYLYSTATGVALAAIAYAWHQTAQREKVYLSARPGANFQSLYDQYNSAYRIRNILLIGYGLWNLFNLYDLNRTQSVQLNVTADSEKSLVGMRIFW</sequence>
<feature type="signal peptide" evidence="1">
    <location>
        <begin position="1"/>
        <end position="28"/>
    </location>
</feature>
<reference evidence="2" key="1">
    <citation type="journal article" date="2020" name="mSystems">
        <title>Genome- and Community-Level Interaction Insights into Carbon Utilization and Element Cycling Functions of Hydrothermarchaeota in Hydrothermal Sediment.</title>
        <authorList>
            <person name="Zhou Z."/>
            <person name="Liu Y."/>
            <person name="Xu W."/>
            <person name="Pan J."/>
            <person name="Luo Z.H."/>
            <person name="Li M."/>
        </authorList>
    </citation>
    <scope>NUCLEOTIDE SEQUENCE [LARGE SCALE GENOMIC DNA]</scope>
    <source>
        <strain evidence="2">HyVt-527</strain>
    </source>
</reference>
<gene>
    <name evidence="2" type="ORF">ENJ89_05270</name>
</gene>
<evidence type="ECO:0000313" key="2">
    <source>
        <dbReference type="EMBL" id="HHJ52583.1"/>
    </source>
</evidence>
<dbReference type="AlphaFoldDB" id="A0A7V5PP30"/>
<proteinExistence type="predicted"/>
<organism evidence="2">
    <name type="scientific">Caldithrix abyssi</name>
    <dbReference type="NCBI Taxonomy" id="187145"/>
    <lineage>
        <taxon>Bacteria</taxon>
        <taxon>Pseudomonadati</taxon>
        <taxon>Calditrichota</taxon>
        <taxon>Calditrichia</taxon>
        <taxon>Calditrichales</taxon>
        <taxon>Calditrichaceae</taxon>
        <taxon>Caldithrix</taxon>
    </lineage>
</organism>
<evidence type="ECO:0000256" key="1">
    <source>
        <dbReference type="SAM" id="SignalP"/>
    </source>
</evidence>
<feature type="chain" id="PRO_5030655855" description="DUF5683 domain-containing protein" evidence="1">
    <location>
        <begin position="29"/>
        <end position="262"/>
    </location>
</feature>
<keyword evidence="1" id="KW-0732">Signal</keyword>
<evidence type="ECO:0008006" key="3">
    <source>
        <dbReference type="Google" id="ProtNLM"/>
    </source>
</evidence>
<name>A0A7V5PP30_CALAY</name>
<comment type="caution">
    <text evidence="2">The sequence shown here is derived from an EMBL/GenBank/DDBJ whole genome shotgun (WGS) entry which is preliminary data.</text>
</comment>
<accession>A0A7V5PP30</accession>
<protein>
    <recommendedName>
        <fullName evidence="3">DUF5683 domain-containing protein</fullName>
    </recommendedName>
</protein>